<feature type="transmembrane region" description="Helical" evidence="9">
    <location>
        <begin position="32"/>
        <end position="51"/>
    </location>
</feature>
<feature type="transmembrane region" description="Helical" evidence="9">
    <location>
        <begin position="1145"/>
        <end position="1172"/>
    </location>
</feature>
<dbReference type="GO" id="GO:0016887">
    <property type="term" value="F:ATP hydrolysis activity"/>
    <property type="evidence" value="ECO:0007669"/>
    <property type="project" value="InterPro"/>
</dbReference>
<sequence length="1762" mass="201867">MSNHQRSALNDACLDIWLLLRKNFKIQLRHRLATFLELIVPCILVLLVAIIRTKVAVTEYPQPKIYDEFDLLEIPKILELNSNFMIYYTPKTNQNDEIMKNLVNDLKKQCSDSVFNLKMPCSPEIKGFNDSSEMIDHYLVEKDFVLCGIEFDQLTKSNIEFTLRFSNIPRTIKQNRMEINDWKTQMVMKNVMPSGPREKNQTNGGMPGYEDEGFLFIQHLLSMAIAKTLFANDTEAINDLLEIELKGQRFPYPKYIDDLFLFSLNFLFPTIFMFSFYFSAINLTKTIVNEKEKRMKESMKMMGLKEKYHFIAHFIKATIIMIPAIILIIVFLKIRFATNSPPILITDSTILFVYFFLYQTCNICFSFMLSTFFSKANIAGIVTGIVSFLTYLPYYPMIQQYNNYTLLAKIINCFMPNTDMSLGVFIMLIRETRGIPITWDNIADPAIPNDSLTFLVILIMFVVNSFIYLVITWYMTLAFPGEYGVPLPWYFPFTKNYWFPSKNHNDGGDDENDDDDVVIVRSKSIENGNIDTDTIEAYPRNLKVGISIRNLCKTYDNGKTYSVRNLSFNVFENQITALLGHNGAGKTTTISLLCGLFPPTNGTAIVNGYDVRTDMNRIRSSLGICPQSNLLFDEMTTEEHLDFYCRLKHTDLTDKEIRHEVKTMVKKLDLKDKFKVQACNLSGGMKRKLSVGIALIGGSKIVILDEPTSGMDVSARRFIWDLLLQEKLGRVIIISTHFMEEADILGDRIAIMDSGSLRCYGSSLFLKRHFGAGYHLRMEKKTANIDTDSITKIVYDHVKDAKIESSVGIEITYSLPSEQISNFGPLLRCIETDLVDQIVNYGISITTMEEVFLKVGSHNQQKTESLTFNKNGENSFSVNVDKYSDNNKYVTRVKNSGSKLIAQQFRALLIKRILYSYRNPVLTITQFILPILILISTLLMMRTIPQLAAFRKLTMSLNQFHNPLVKYFVHNDNLSLSLAKDYEDVLKHEIRSDRIIAIPNVNESIVANEIVSVNNFVYNYEYVTSALFQYANDSRFELKVVAMFNDQPYHTPSISLKYVDQALIRHLFGRKNLQLSVSNYPMPLTIAEKFNKIKTPISVQGDFQVIQSIIMGLSFFLSSFAILIVEERVVKAKHLQKISGLRMAFYWLSFLVLDYILYLLSILTIIITLQAFKVENLHEDEQSLYIFIGYSLCGFALLPFVYSASFFFTIPATAYARLSLVLILSGITSMIADQLTAIKEFDLLNVNHILKPLFHLLIPLFDISKITGNLQTNYRNNKICHLEYNGMSIQDLCKYFKLPHIDDRLEAIRPCCKDYCHEVCLNFEENYLSLNEPGIGLSLIYVIGSAIIYWLILFTIEVNTIESLKNFIKLMSRKFSNNNKSLRTTNSGLDEDVQAEKSFVDRIVSTGEYPKYSLVINNLKKQYGKFAAVNNISYCVSKGECFGLLGVNGAGKTTTFKMITGDETITSGDIFINSFNVKKEPYKTLGRIGYCPQFDALLDDLTGQETLRFYSRLRGINECDIAEQITELSRLLYFEMHLNKLTKTYSGGNKRKLSTAIALLGNPAVSFLDEPTSGVDPVARRCLWEAIGRKLKQNISIVLTSHSMEECEALCNRLIIMVNGQIKCIGSPLHLKNKYGNSYNLTLKVMQDKLYVSSLRRQSLNELEKKIEKIKSFISQTFPTSQLKAIHNNQIEYVIQNQDDYVIRCSEIFVVIEKNKETLKLEDYSVSQTNLEQIFLSFAREQRERLEDGEKLMETTEEETSF</sequence>
<evidence type="ECO:0000256" key="3">
    <source>
        <dbReference type="ARBA" id="ARBA00022692"/>
    </source>
</evidence>
<keyword evidence="8 9" id="KW-0472">Membrane</keyword>
<evidence type="ECO:0000256" key="5">
    <source>
        <dbReference type="ARBA" id="ARBA00022741"/>
    </source>
</evidence>
<evidence type="ECO:0000313" key="12">
    <source>
        <dbReference type="Proteomes" id="UP000790347"/>
    </source>
</evidence>
<dbReference type="GO" id="GO:0005524">
    <property type="term" value="F:ATP binding"/>
    <property type="evidence" value="ECO:0007669"/>
    <property type="project" value="UniProtKB-KW"/>
</dbReference>
<dbReference type="GO" id="GO:0140359">
    <property type="term" value="F:ABC-type transporter activity"/>
    <property type="evidence" value="ECO:0007669"/>
    <property type="project" value="InterPro"/>
</dbReference>
<feature type="transmembrane region" description="Helical" evidence="9">
    <location>
        <begin position="1105"/>
        <end position="1125"/>
    </location>
</feature>
<evidence type="ECO:0000259" key="10">
    <source>
        <dbReference type="PROSITE" id="PS50893"/>
    </source>
</evidence>
<dbReference type="FunFam" id="3.40.50.300:FF:000298">
    <property type="entry name" value="ATP-binding cassette sub-family A member 12"/>
    <property type="match status" value="1"/>
</dbReference>
<dbReference type="InterPro" id="IPR026082">
    <property type="entry name" value="ABCA"/>
</dbReference>
<feature type="transmembrane region" description="Helical" evidence="9">
    <location>
        <begin position="259"/>
        <end position="288"/>
    </location>
</feature>
<feature type="transmembrane region" description="Helical" evidence="9">
    <location>
        <begin position="921"/>
        <end position="941"/>
    </location>
</feature>
<feature type="domain" description="ABC transporter" evidence="10">
    <location>
        <begin position="546"/>
        <end position="779"/>
    </location>
</feature>
<keyword evidence="6 11" id="KW-0067">ATP-binding</keyword>
<keyword evidence="5" id="KW-0547">Nucleotide-binding</keyword>
<proteinExistence type="predicted"/>
<feature type="transmembrane region" description="Helical" evidence="9">
    <location>
        <begin position="376"/>
        <end position="394"/>
    </location>
</feature>
<feature type="domain" description="ABC transporter" evidence="10">
    <location>
        <begin position="1414"/>
        <end position="1644"/>
    </location>
</feature>
<dbReference type="PANTHER" id="PTHR19229">
    <property type="entry name" value="ATP-BINDING CASSETTE TRANSPORTER SUBFAMILY A ABCA"/>
    <property type="match status" value="1"/>
</dbReference>
<dbReference type="PROSITE" id="PS50893">
    <property type="entry name" value="ABC_TRANSPORTER_2"/>
    <property type="match status" value="2"/>
</dbReference>
<feature type="transmembrane region" description="Helical" evidence="9">
    <location>
        <begin position="351"/>
        <end position="369"/>
    </location>
</feature>
<dbReference type="EMBL" id="ASGP02000007">
    <property type="protein sequence ID" value="KAH9497689.1"/>
    <property type="molecule type" value="Genomic_DNA"/>
</dbReference>
<feature type="transmembrane region" description="Helical" evidence="9">
    <location>
        <begin position="1335"/>
        <end position="1356"/>
    </location>
</feature>
<dbReference type="InterPro" id="IPR003439">
    <property type="entry name" value="ABC_transporter-like_ATP-bd"/>
</dbReference>
<comment type="caution">
    <text evidence="11">The sequence shown here is derived from an EMBL/GenBank/DDBJ whole genome shotgun (WGS) entry which is preliminary data.</text>
</comment>
<comment type="subcellular location">
    <subcellularLocation>
        <location evidence="1">Membrane</location>
        <topology evidence="1">Multi-pass membrane protein</topology>
    </subcellularLocation>
</comment>
<name>A0A922HRL7_DERFA</name>
<dbReference type="InterPro" id="IPR056264">
    <property type="entry name" value="R2_ABCA1-4-like"/>
</dbReference>
<dbReference type="InterPro" id="IPR017871">
    <property type="entry name" value="ABC_transporter-like_CS"/>
</dbReference>
<dbReference type="InterPro" id="IPR027417">
    <property type="entry name" value="P-loop_NTPase"/>
</dbReference>
<evidence type="ECO:0000313" key="11">
    <source>
        <dbReference type="EMBL" id="KAH9497689.1"/>
    </source>
</evidence>
<dbReference type="SUPFAM" id="SSF52540">
    <property type="entry name" value="P-loop containing nucleoside triphosphate hydrolases"/>
    <property type="match status" value="2"/>
</dbReference>
<dbReference type="CDD" id="cd03263">
    <property type="entry name" value="ABC_subfamily_A"/>
    <property type="match status" value="2"/>
</dbReference>
<protein>
    <submittedName>
        <fullName evidence="11">ATP-binding cassette sub- A member 3</fullName>
    </submittedName>
</protein>
<evidence type="ECO:0000256" key="7">
    <source>
        <dbReference type="ARBA" id="ARBA00022989"/>
    </source>
</evidence>
<reference evidence="11" key="2">
    <citation type="journal article" date="2022" name="Res Sq">
        <title>Comparative Genomics Reveals Insights into the Divergent Evolution of Astigmatic Mites and Household Pest Adaptations.</title>
        <authorList>
            <person name="Xiong Q."/>
            <person name="Wan A.T.-Y."/>
            <person name="Liu X.-Y."/>
            <person name="Fung C.S.-H."/>
            <person name="Xiao X."/>
            <person name="Malainual N."/>
            <person name="Hou J."/>
            <person name="Wang L."/>
            <person name="Wang M."/>
            <person name="Yang K."/>
            <person name="Cui Y."/>
            <person name="Leung E."/>
            <person name="Nong W."/>
            <person name="Shin S.-K."/>
            <person name="Au S."/>
            <person name="Jeong K.Y."/>
            <person name="Chew F.T."/>
            <person name="Hui J."/>
            <person name="Leung T.F."/>
            <person name="Tungtrongchitr A."/>
            <person name="Zhong N."/>
            <person name="Liu Z."/>
            <person name="Tsui S."/>
        </authorList>
    </citation>
    <scope>NUCLEOTIDE SEQUENCE</scope>
    <source>
        <strain evidence="11">Derf</strain>
        <tissue evidence="11">Whole organism</tissue>
    </source>
</reference>
<evidence type="ECO:0000256" key="6">
    <source>
        <dbReference type="ARBA" id="ARBA00022840"/>
    </source>
</evidence>
<evidence type="ECO:0000256" key="8">
    <source>
        <dbReference type="ARBA" id="ARBA00023136"/>
    </source>
</evidence>
<organism evidence="11 12">
    <name type="scientific">Dermatophagoides farinae</name>
    <name type="common">American house dust mite</name>
    <dbReference type="NCBI Taxonomy" id="6954"/>
    <lineage>
        <taxon>Eukaryota</taxon>
        <taxon>Metazoa</taxon>
        <taxon>Ecdysozoa</taxon>
        <taxon>Arthropoda</taxon>
        <taxon>Chelicerata</taxon>
        <taxon>Arachnida</taxon>
        <taxon>Acari</taxon>
        <taxon>Acariformes</taxon>
        <taxon>Sarcoptiformes</taxon>
        <taxon>Astigmata</taxon>
        <taxon>Psoroptidia</taxon>
        <taxon>Analgoidea</taxon>
        <taxon>Pyroglyphidae</taxon>
        <taxon>Dermatophagoidinae</taxon>
        <taxon>Dermatophagoides</taxon>
    </lineage>
</organism>
<evidence type="ECO:0000256" key="9">
    <source>
        <dbReference type="SAM" id="Phobius"/>
    </source>
</evidence>
<dbReference type="Pfam" id="PF23321">
    <property type="entry name" value="R1_ABCA1"/>
    <property type="match status" value="1"/>
</dbReference>
<dbReference type="InterPro" id="IPR013525">
    <property type="entry name" value="ABC2_TM"/>
</dbReference>
<feature type="transmembrane region" description="Helical" evidence="9">
    <location>
        <begin position="452"/>
        <end position="471"/>
    </location>
</feature>
<dbReference type="FunFam" id="3.40.50.300:FF:000327">
    <property type="entry name" value="ATP-binding cassette sub-family A member 3"/>
    <property type="match status" value="1"/>
</dbReference>
<feature type="transmembrane region" description="Helical" evidence="9">
    <location>
        <begin position="308"/>
        <end position="331"/>
    </location>
</feature>
<dbReference type="GO" id="GO:0005319">
    <property type="term" value="F:lipid transporter activity"/>
    <property type="evidence" value="ECO:0007669"/>
    <property type="project" value="TreeGrafter"/>
</dbReference>
<keyword evidence="2" id="KW-0813">Transport</keyword>
<accession>A0A922HRL7</accession>
<dbReference type="SMART" id="SM00382">
    <property type="entry name" value="AAA"/>
    <property type="match status" value="2"/>
</dbReference>
<dbReference type="Gene3D" id="3.40.50.300">
    <property type="entry name" value="P-loop containing nucleotide triphosphate hydrolases"/>
    <property type="match status" value="2"/>
</dbReference>
<feature type="transmembrane region" description="Helical" evidence="9">
    <location>
        <begin position="1184"/>
        <end position="1202"/>
    </location>
</feature>
<gene>
    <name evidence="11" type="primary">ABCA3_2</name>
    <name evidence="11" type="ORF">DERF_013655</name>
</gene>
<keyword evidence="4" id="KW-0677">Repeat</keyword>
<evidence type="ECO:0000256" key="1">
    <source>
        <dbReference type="ARBA" id="ARBA00004141"/>
    </source>
</evidence>
<keyword evidence="7 9" id="KW-1133">Transmembrane helix</keyword>
<dbReference type="Pfam" id="PF12698">
    <property type="entry name" value="ABC2_membrane_3"/>
    <property type="match status" value="2"/>
</dbReference>
<dbReference type="Proteomes" id="UP000790347">
    <property type="component" value="Unassembled WGS sequence"/>
</dbReference>
<keyword evidence="12" id="KW-1185">Reference proteome</keyword>
<keyword evidence="3 9" id="KW-0812">Transmembrane</keyword>
<reference evidence="11" key="1">
    <citation type="submission" date="2013-05" db="EMBL/GenBank/DDBJ databases">
        <authorList>
            <person name="Yim A.K.Y."/>
            <person name="Chan T.F."/>
            <person name="Ji K.M."/>
            <person name="Liu X.Y."/>
            <person name="Zhou J.W."/>
            <person name="Li R.Q."/>
            <person name="Yang K.Y."/>
            <person name="Li J."/>
            <person name="Li M."/>
            <person name="Law P.T.W."/>
            <person name="Wu Y.L."/>
            <person name="Cai Z.L."/>
            <person name="Qin H."/>
            <person name="Bao Y."/>
            <person name="Leung R.K.K."/>
            <person name="Ng P.K.S."/>
            <person name="Zou J."/>
            <person name="Zhong X.J."/>
            <person name="Ran P.X."/>
            <person name="Zhong N.S."/>
            <person name="Liu Z.G."/>
            <person name="Tsui S.K.W."/>
        </authorList>
    </citation>
    <scope>NUCLEOTIDE SEQUENCE</scope>
    <source>
        <strain evidence="11">Derf</strain>
        <tissue evidence="11">Whole organism</tissue>
    </source>
</reference>
<evidence type="ECO:0000256" key="4">
    <source>
        <dbReference type="ARBA" id="ARBA00022737"/>
    </source>
</evidence>
<dbReference type="Pfam" id="PF00005">
    <property type="entry name" value="ABC_tran"/>
    <property type="match status" value="2"/>
</dbReference>
<dbReference type="GO" id="GO:0016020">
    <property type="term" value="C:membrane"/>
    <property type="evidence" value="ECO:0007669"/>
    <property type="project" value="UniProtKB-SubCell"/>
</dbReference>
<evidence type="ECO:0000256" key="2">
    <source>
        <dbReference type="ARBA" id="ARBA00022448"/>
    </source>
</evidence>
<dbReference type="InterPro" id="IPR003593">
    <property type="entry name" value="AAA+_ATPase"/>
</dbReference>
<dbReference type="PANTHER" id="PTHR19229:SF250">
    <property type="entry name" value="ABC TRANSPORTER DOMAIN-CONTAINING PROTEIN-RELATED"/>
    <property type="match status" value="1"/>
</dbReference>
<dbReference type="PROSITE" id="PS00211">
    <property type="entry name" value="ABC_TRANSPORTER_1"/>
    <property type="match status" value="1"/>
</dbReference>